<name>A0A0N0PC88_PAPMA</name>
<dbReference type="Gene3D" id="2.20.25.240">
    <property type="match status" value="1"/>
</dbReference>
<evidence type="ECO:0000313" key="6">
    <source>
        <dbReference type="Proteomes" id="UP000053240"/>
    </source>
</evidence>
<dbReference type="InterPro" id="IPR007588">
    <property type="entry name" value="Znf_FLYWCH"/>
</dbReference>
<evidence type="ECO:0000259" key="4">
    <source>
        <dbReference type="Pfam" id="PF04500"/>
    </source>
</evidence>
<dbReference type="InParanoid" id="A0A0N0PC88"/>
<keyword evidence="3" id="KW-0862">Zinc</keyword>
<evidence type="ECO:0000256" key="1">
    <source>
        <dbReference type="ARBA" id="ARBA00022723"/>
    </source>
</evidence>
<evidence type="ECO:0000256" key="2">
    <source>
        <dbReference type="ARBA" id="ARBA00022771"/>
    </source>
</evidence>
<dbReference type="GO" id="GO:0008270">
    <property type="term" value="F:zinc ion binding"/>
    <property type="evidence" value="ECO:0007669"/>
    <property type="project" value="UniProtKB-KW"/>
</dbReference>
<accession>A0A0N0PC88</accession>
<keyword evidence="6" id="KW-1185">Reference proteome</keyword>
<keyword evidence="2" id="KW-0863">Zinc-finger</keyword>
<sequence>MSMGVDEHLGVPAALINVLGQRKGVLMVKGFTYSEYSPNYWYCTKKKSARCNAKARTDPHGKLTYIKDEHTHPPPKYLVTKTGEYVKVS</sequence>
<keyword evidence="1" id="KW-0479">Metal-binding</keyword>
<organism evidence="5 6">
    <name type="scientific">Papilio machaon</name>
    <name type="common">Old World swallowtail butterfly</name>
    <dbReference type="NCBI Taxonomy" id="76193"/>
    <lineage>
        <taxon>Eukaryota</taxon>
        <taxon>Metazoa</taxon>
        <taxon>Ecdysozoa</taxon>
        <taxon>Arthropoda</taxon>
        <taxon>Hexapoda</taxon>
        <taxon>Insecta</taxon>
        <taxon>Pterygota</taxon>
        <taxon>Neoptera</taxon>
        <taxon>Endopterygota</taxon>
        <taxon>Lepidoptera</taxon>
        <taxon>Glossata</taxon>
        <taxon>Ditrysia</taxon>
        <taxon>Papilionoidea</taxon>
        <taxon>Papilionidae</taxon>
        <taxon>Papilioninae</taxon>
        <taxon>Papilio</taxon>
    </lineage>
</organism>
<gene>
    <name evidence="5" type="ORF">RR48_05193</name>
</gene>
<evidence type="ECO:0000256" key="3">
    <source>
        <dbReference type="ARBA" id="ARBA00022833"/>
    </source>
</evidence>
<protein>
    <recommendedName>
        <fullName evidence="4">FLYWCH-type domain-containing protein</fullName>
    </recommendedName>
</protein>
<dbReference type="EMBL" id="KQ460650">
    <property type="protein sequence ID" value="KPJ13084.1"/>
    <property type="molecule type" value="Genomic_DNA"/>
</dbReference>
<feature type="domain" description="FLYWCH-type" evidence="4">
    <location>
        <begin position="26"/>
        <end position="72"/>
    </location>
</feature>
<reference evidence="5 6" key="1">
    <citation type="journal article" date="2015" name="Nat. Commun.">
        <title>Outbred genome sequencing and CRISPR/Cas9 gene editing in butterflies.</title>
        <authorList>
            <person name="Li X."/>
            <person name="Fan D."/>
            <person name="Zhang W."/>
            <person name="Liu G."/>
            <person name="Zhang L."/>
            <person name="Zhao L."/>
            <person name="Fang X."/>
            <person name="Chen L."/>
            <person name="Dong Y."/>
            <person name="Chen Y."/>
            <person name="Ding Y."/>
            <person name="Zhao R."/>
            <person name="Feng M."/>
            <person name="Zhu Y."/>
            <person name="Feng Y."/>
            <person name="Jiang X."/>
            <person name="Zhu D."/>
            <person name="Xiang H."/>
            <person name="Feng X."/>
            <person name="Li S."/>
            <person name="Wang J."/>
            <person name="Zhang G."/>
            <person name="Kronforst M.R."/>
            <person name="Wang W."/>
        </authorList>
    </citation>
    <scope>NUCLEOTIDE SEQUENCE [LARGE SCALE GENOMIC DNA]</scope>
    <source>
        <strain evidence="5">Ya'a_city_454_Pm</strain>
        <tissue evidence="5">Whole body</tissue>
    </source>
</reference>
<dbReference type="Pfam" id="PF04500">
    <property type="entry name" value="FLYWCH"/>
    <property type="match status" value="1"/>
</dbReference>
<evidence type="ECO:0000313" key="5">
    <source>
        <dbReference type="EMBL" id="KPJ13084.1"/>
    </source>
</evidence>
<dbReference type="Proteomes" id="UP000053240">
    <property type="component" value="Unassembled WGS sequence"/>
</dbReference>
<dbReference type="AlphaFoldDB" id="A0A0N0PC88"/>
<proteinExistence type="predicted"/>